<feature type="domain" description="CNP1-like uncharacterised" evidence="2">
    <location>
        <begin position="35"/>
        <end position="166"/>
    </location>
</feature>
<keyword evidence="4" id="KW-1185">Reference proteome</keyword>
<evidence type="ECO:0000313" key="4">
    <source>
        <dbReference type="Proteomes" id="UP001595636"/>
    </source>
</evidence>
<dbReference type="InterPro" id="IPR014861">
    <property type="entry name" value="CNP1-like_dom"/>
</dbReference>
<sequence>MNKFACSALLLLLSAQGMAAFNLDNRKPNAYVMENDKPWVEQEQALVPYPLQPQWLQLEMPVTIRPQIFVNTADLQLGPDQVIRFSLRQASKSGVENISREGLLCEQRSYRSYAFGDPVNKRWISSQNSQWRKLDVSDLLRRELVTILCPQGWTPATAAEVITNLQRAGKAQ</sequence>
<protein>
    <submittedName>
        <fullName evidence="3">CNP1-like family protein</fullName>
    </submittedName>
</protein>
<evidence type="ECO:0000259" key="2">
    <source>
        <dbReference type="Pfam" id="PF08750"/>
    </source>
</evidence>
<accession>A0ABV7TV59</accession>
<proteinExistence type="predicted"/>
<evidence type="ECO:0000313" key="3">
    <source>
        <dbReference type="EMBL" id="MFC3626583.1"/>
    </source>
</evidence>
<evidence type="ECO:0000256" key="1">
    <source>
        <dbReference type="SAM" id="SignalP"/>
    </source>
</evidence>
<gene>
    <name evidence="3" type="ORF">ACFOKJ_10675</name>
</gene>
<feature type="signal peptide" evidence="1">
    <location>
        <begin position="1"/>
        <end position="19"/>
    </location>
</feature>
<dbReference type="RefSeq" id="WP_390279376.1">
    <property type="nucleotide sequence ID" value="NZ_JBHRYH010000021.1"/>
</dbReference>
<dbReference type="EMBL" id="JBHRYH010000021">
    <property type="protein sequence ID" value="MFC3626583.1"/>
    <property type="molecule type" value="Genomic_DNA"/>
</dbReference>
<dbReference type="Pfam" id="PF08750">
    <property type="entry name" value="CNP1"/>
    <property type="match status" value="1"/>
</dbReference>
<organism evidence="3 4">
    <name type="scientific">Vogesella amnigena</name>
    <dbReference type="NCBI Taxonomy" id="1507449"/>
    <lineage>
        <taxon>Bacteria</taxon>
        <taxon>Pseudomonadati</taxon>
        <taxon>Pseudomonadota</taxon>
        <taxon>Betaproteobacteria</taxon>
        <taxon>Neisseriales</taxon>
        <taxon>Chromobacteriaceae</taxon>
        <taxon>Vogesella</taxon>
    </lineage>
</organism>
<keyword evidence="1" id="KW-0732">Signal</keyword>
<dbReference type="Proteomes" id="UP001595636">
    <property type="component" value="Unassembled WGS sequence"/>
</dbReference>
<comment type="caution">
    <text evidence="3">The sequence shown here is derived from an EMBL/GenBank/DDBJ whole genome shotgun (WGS) entry which is preliminary data.</text>
</comment>
<name>A0ABV7TV59_9NEIS</name>
<reference evidence="4" key="1">
    <citation type="journal article" date="2019" name="Int. J. Syst. Evol. Microbiol.">
        <title>The Global Catalogue of Microorganisms (GCM) 10K type strain sequencing project: providing services to taxonomists for standard genome sequencing and annotation.</title>
        <authorList>
            <consortium name="The Broad Institute Genomics Platform"/>
            <consortium name="The Broad Institute Genome Sequencing Center for Infectious Disease"/>
            <person name="Wu L."/>
            <person name="Ma J."/>
        </authorList>
    </citation>
    <scope>NUCLEOTIDE SEQUENCE [LARGE SCALE GENOMIC DNA]</scope>
    <source>
        <strain evidence="4">KCTC 42195</strain>
    </source>
</reference>
<feature type="chain" id="PRO_5047224453" evidence="1">
    <location>
        <begin position="20"/>
        <end position="172"/>
    </location>
</feature>